<proteinExistence type="inferred from homology"/>
<dbReference type="PANTHER" id="PTHR30535:SF34">
    <property type="entry name" value="MOLYBDATE-BINDING PROTEIN MOLA"/>
    <property type="match status" value="1"/>
</dbReference>
<dbReference type="OrthoDB" id="9816357at2"/>
<keyword evidence="2" id="KW-0732">Signal</keyword>
<dbReference type="PROSITE" id="PS51257">
    <property type="entry name" value="PROKAR_LIPOPROTEIN"/>
    <property type="match status" value="1"/>
</dbReference>
<keyword evidence="5" id="KW-1185">Reference proteome</keyword>
<feature type="signal peptide" evidence="2">
    <location>
        <begin position="1"/>
        <end position="18"/>
    </location>
</feature>
<feature type="chain" id="PRO_5039582643" evidence="2">
    <location>
        <begin position="19"/>
        <end position="319"/>
    </location>
</feature>
<organism evidence="4 5">
    <name type="scientific">Lachnospira pectinoschiza</name>
    <dbReference type="NCBI Taxonomy" id="28052"/>
    <lineage>
        <taxon>Bacteria</taxon>
        <taxon>Bacillati</taxon>
        <taxon>Bacillota</taxon>
        <taxon>Clostridia</taxon>
        <taxon>Lachnospirales</taxon>
        <taxon>Lachnospiraceae</taxon>
        <taxon>Lachnospira</taxon>
    </lineage>
</organism>
<dbReference type="InterPro" id="IPR050902">
    <property type="entry name" value="ABC_Transporter_SBP"/>
</dbReference>
<dbReference type="RefSeq" id="WP_074520584.1">
    <property type="nucleotide sequence ID" value="NZ_FNHZ01000001.1"/>
</dbReference>
<dbReference type="GO" id="GO:0071281">
    <property type="term" value="P:cellular response to iron ion"/>
    <property type="evidence" value="ECO:0007669"/>
    <property type="project" value="TreeGrafter"/>
</dbReference>
<evidence type="ECO:0000256" key="2">
    <source>
        <dbReference type="SAM" id="SignalP"/>
    </source>
</evidence>
<dbReference type="Gene3D" id="3.40.50.1980">
    <property type="entry name" value="Nitrogenase molybdenum iron protein domain"/>
    <property type="match status" value="2"/>
</dbReference>
<evidence type="ECO:0000313" key="4">
    <source>
        <dbReference type="EMBL" id="SDM45022.1"/>
    </source>
</evidence>
<feature type="domain" description="Fe/B12 periplasmic-binding" evidence="3">
    <location>
        <begin position="60"/>
        <end position="319"/>
    </location>
</feature>
<dbReference type="AlphaFoldDB" id="A0A1G9TBM4"/>
<dbReference type="Proteomes" id="UP000187651">
    <property type="component" value="Unassembled WGS sequence"/>
</dbReference>
<protein>
    <submittedName>
        <fullName evidence="4">Iron complex transport system substrate-binding protein</fullName>
    </submittedName>
</protein>
<name>A0A1G9TBM4_9FIRM</name>
<dbReference type="EMBL" id="FNHZ01000001">
    <property type="protein sequence ID" value="SDM45022.1"/>
    <property type="molecule type" value="Genomic_DNA"/>
</dbReference>
<accession>A0A1G9TBM4</accession>
<dbReference type="SUPFAM" id="SSF53807">
    <property type="entry name" value="Helical backbone' metal receptor"/>
    <property type="match status" value="1"/>
</dbReference>
<evidence type="ECO:0000313" key="5">
    <source>
        <dbReference type="Proteomes" id="UP000187651"/>
    </source>
</evidence>
<dbReference type="PROSITE" id="PS50983">
    <property type="entry name" value="FE_B12_PBP"/>
    <property type="match status" value="1"/>
</dbReference>
<dbReference type="Pfam" id="PF01497">
    <property type="entry name" value="Peripla_BP_2"/>
    <property type="match status" value="1"/>
</dbReference>
<dbReference type="InterPro" id="IPR002491">
    <property type="entry name" value="ABC_transptr_periplasmic_BD"/>
</dbReference>
<comment type="similarity">
    <text evidence="1">Belongs to the bacterial solute-binding protein 8 family.</text>
</comment>
<sequence length="319" mass="34781">MKRKIFLTLALCLVVALAGCGKNTGKTSSNKEDISIIDNEEGVTFTDSLGRELTVTKAERVVTLLGSFCDEWMAAGGSVVGTASDTFTSYDFDFDENVANTGSNLKPDVETIINLEPDLVIASSKLDGQVEIKETLENAGITVAYFNVDNFEDYSKTMEIFTKITGRSDLYTQNVTEVKETIDEAKNQVDGRKPKVLLIRAAASSVKVKTSTGTVAGEILKDLDTVNIADSNSSLEDLSMEAIILEDPDYIFVTVQGSDVDAALENVNELLISNPAWSTLTAVKNNNYYVLDKMLYNAKPNARWGEAYQGLADIIYPND</sequence>
<gene>
    <name evidence="4" type="ORF">SAMN05216544_0290</name>
</gene>
<dbReference type="PANTHER" id="PTHR30535">
    <property type="entry name" value="VITAMIN B12-BINDING PROTEIN"/>
    <property type="match status" value="1"/>
</dbReference>
<evidence type="ECO:0000259" key="3">
    <source>
        <dbReference type="PROSITE" id="PS50983"/>
    </source>
</evidence>
<reference evidence="5" key="1">
    <citation type="submission" date="2016-10" db="EMBL/GenBank/DDBJ databases">
        <authorList>
            <person name="Varghese N."/>
            <person name="Submissions S."/>
        </authorList>
    </citation>
    <scope>NUCLEOTIDE SEQUENCE [LARGE SCALE GENOMIC DNA]</scope>
    <source>
        <strain evidence="5">M83</strain>
    </source>
</reference>
<evidence type="ECO:0000256" key="1">
    <source>
        <dbReference type="ARBA" id="ARBA00008814"/>
    </source>
</evidence>